<feature type="modified residue" description="Phosphohistidine" evidence="10">
    <location>
        <position position="46"/>
    </location>
</feature>
<dbReference type="InterPro" id="IPR037006">
    <property type="entry name" value="CheA-like_homodim_sf"/>
</dbReference>
<evidence type="ECO:0000259" key="12">
    <source>
        <dbReference type="PROSITE" id="PS50109"/>
    </source>
</evidence>
<dbReference type="InterPro" id="IPR004105">
    <property type="entry name" value="CheA-like_dim"/>
</dbReference>
<keyword evidence="7" id="KW-0418">Kinase</keyword>
<dbReference type="FunFam" id="3.30.565.10:FF:000016">
    <property type="entry name" value="Chemotaxis protein CheA, putative"/>
    <property type="match status" value="1"/>
</dbReference>
<keyword evidence="4" id="KW-0145">Chemotaxis</keyword>
<sequence length="1006" mass="112130">MQTNELLKEFREETLEHISAVESELLKLENGTGDTDTIHEIFRALHSIKGAAGFFSLQNIVELSHAMETIFDQVKNGSLIITDEITTNILSANDCLNKMVQDTANSTNMDISDHLSKLTEVIECQQLGLSKNSTSSDEMSFNETTPSASMDYQFMLTDAVSHGHNIFKFSCQTPRGMVENVATIGQIVHHYYFKTDTTPSSDSGQVFVITTVLEKDLVAAALDIPVRNIEELDVKTAREECTKKSPSPSPLALFDKEHTEDTQNTFNYGKSLANVSRNANQAIITSKPSSKTLHNSEVVRVNINLLNDLLNLASEMVLGRNRLLRVVETHRKDIPGLNGVLQNVDRITTELQEKVMQTRMQPLAKVFHKFPRLTRELSKQTGKNIELKIEGNDVELDKTIVESLGDPLTHLVRNSIDHGIETPEQREQLGKLKTGTISLKAYHEGGHVIIDVIDNGSGIDLEKLKTKAQENSLVDTSELALMGERELLDLLFRTGFSTADQVTDLSGRGVGLDVVKNNIDKLGGVMEILNNPGQGATFRLTLPITLAIVHSLLIEVEGLKFALPQVNLQEMVRIKPEESVGKLQVFQDSLVLRLRGKLVPTVRLSDVLGIAENNTSTQLIRVLVVKSGSKRFGLIVDRILDDEEILVKNLPRHLKDCPCYSGITVLGDGKIAMILDLEGIAAKAGFKFSEKQEIVSSHSLVTEDHLNEKQNLLLFKCSGPETFCIDLSMVARVEKITAEQIETIGDKEFIQFRETALRVIRLENYLSVGKTESNSNKLFVIIPKLVKHPIGILIEQMVDTVETNISFNPHDLKEKGLLGSAVLGNRITLIINMYELFELADPEHYVSPKEYATDKKNTILLVEDTPFFAKTEKNYLESAGYQVLSAANGREALDLLQHTKVDLVVSDIVMPVMNGFELVKRIRSDNKLAKLPVIAVTTRNDQRSMEEGIEAGFDYYEIKLSKDRFLSKVRLALEENKAAGNSSANDGFELEESICQTGREYYEKKF</sequence>
<dbReference type="CDD" id="cd00731">
    <property type="entry name" value="CheA_reg"/>
    <property type="match status" value="1"/>
</dbReference>
<feature type="domain" description="CheW-like" evidence="14">
    <location>
        <begin position="548"/>
        <end position="686"/>
    </location>
</feature>
<dbReference type="CDD" id="cd00088">
    <property type="entry name" value="HPT"/>
    <property type="match status" value="1"/>
</dbReference>
<dbReference type="Pfam" id="PF01584">
    <property type="entry name" value="CheW"/>
    <property type="match status" value="2"/>
</dbReference>
<accession>A0AAU0UMM8</accession>
<keyword evidence="8" id="KW-0902">Two-component regulatory system</keyword>
<evidence type="ECO:0000256" key="6">
    <source>
        <dbReference type="ARBA" id="ARBA00022679"/>
    </source>
</evidence>
<dbReference type="SMART" id="SM00387">
    <property type="entry name" value="HATPase_c"/>
    <property type="match status" value="1"/>
</dbReference>
<dbReference type="SUPFAM" id="SSF47226">
    <property type="entry name" value="Histidine-containing phosphotransfer domain, HPT domain"/>
    <property type="match status" value="1"/>
</dbReference>
<dbReference type="Pfam" id="PF01627">
    <property type="entry name" value="Hpt"/>
    <property type="match status" value="1"/>
</dbReference>
<dbReference type="Pfam" id="PF02895">
    <property type="entry name" value="H-kinase_dim"/>
    <property type="match status" value="1"/>
</dbReference>
<dbReference type="Gene3D" id="1.20.120.160">
    <property type="entry name" value="HPT domain"/>
    <property type="match status" value="1"/>
</dbReference>
<dbReference type="SMART" id="SM00073">
    <property type="entry name" value="HPT"/>
    <property type="match status" value="1"/>
</dbReference>
<evidence type="ECO:0000256" key="8">
    <source>
        <dbReference type="ARBA" id="ARBA00023012"/>
    </source>
</evidence>
<dbReference type="Gene3D" id="3.30.565.10">
    <property type="entry name" value="Histidine kinase-like ATPase, C-terminal domain"/>
    <property type="match status" value="1"/>
</dbReference>
<gene>
    <name evidence="16" type="ORF">MFMK1_000919</name>
</gene>
<evidence type="ECO:0000256" key="4">
    <source>
        <dbReference type="ARBA" id="ARBA00022500"/>
    </source>
</evidence>
<dbReference type="SMART" id="SM00260">
    <property type="entry name" value="CheW"/>
    <property type="match status" value="2"/>
</dbReference>
<dbReference type="InterPro" id="IPR036890">
    <property type="entry name" value="HATPase_C_sf"/>
</dbReference>
<evidence type="ECO:0000259" key="14">
    <source>
        <dbReference type="PROSITE" id="PS50851"/>
    </source>
</evidence>
<keyword evidence="5 11" id="KW-0597">Phosphoprotein</keyword>
<dbReference type="PANTHER" id="PTHR43395:SF1">
    <property type="entry name" value="CHEMOTAXIS PROTEIN CHEA"/>
    <property type="match status" value="1"/>
</dbReference>
<dbReference type="RefSeq" id="WP_366923981.1">
    <property type="nucleotide sequence ID" value="NZ_CP121694.1"/>
</dbReference>
<dbReference type="Pfam" id="PF00072">
    <property type="entry name" value="Response_reg"/>
    <property type="match status" value="1"/>
</dbReference>
<name>A0AAU0UMM8_9FIRM</name>
<evidence type="ECO:0000256" key="10">
    <source>
        <dbReference type="PROSITE-ProRule" id="PRU00110"/>
    </source>
</evidence>
<keyword evidence="6" id="KW-0808">Transferase</keyword>
<comment type="function">
    <text evidence="9">May play the central regulatory role in sporulation. It may be an element of the effector pathway responsible for the activation of sporulation genes in response to nutritional stress. Spo0A may act in concert with spo0H (a sigma factor) to control the expression of some genes that are critical to the sporulation process.</text>
</comment>
<evidence type="ECO:0000259" key="13">
    <source>
        <dbReference type="PROSITE" id="PS50110"/>
    </source>
</evidence>
<dbReference type="InterPro" id="IPR001789">
    <property type="entry name" value="Sig_transdc_resp-reg_receiver"/>
</dbReference>
<dbReference type="InterPro" id="IPR008207">
    <property type="entry name" value="Sig_transdc_His_kin_Hpt_dom"/>
</dbReference>
<evidence type="ECO:0000256" key="9">
    <source>
        <dbReference type="ARBA" id="ARBA00024867"/>
    </source>
</evidence>
<reference evidence="16 17" key="1">
    <citation type="submission" date="2023-04" db="EMBL/GenBank/DDBJ databases">
        <authorList>
            <person name="Hsu D."/>
        </authorList>
    </citation>
    <scope>NUCLEOTIDE SEQUENCE [LARGE SCALE GENOMIC DNA]</scope>
    <source>
        <strain evidence="16 17">MK1</strain>
    </source>
</reference>
<keyword evidence="17" id="KW-1185">Reference proteome</keyword>
<dbReference type="PROSITE" id="PS50110">
    <property type="entry name" value="RESPONSE_REGULATORY"/>
    <property type="match status" value="1"/>
</dbReference>
<organism evidence="16 17">
    <name type="scientific">Metallumcola ferriviriculae</name>
    <dbReference type="NCBI Taxonomy" id="3039180"/>
    <lineage>
        <taxon>Bacteria</taxon>
        <taxon>Bacillati</taxon>
        <taxon>Bacillota</taxon>
        <taxon>Clostridia</taxon>
        <taxon>Neomoorellales</taxon>
        <taxon>Desulfitibacteraceae</taxon>
        <taxon>Metallumcola</taxon>
    </lineage>
</organism>
<dbReference type="KEGG" id="dbc:MFMK1_000919"/>
<dbReference type="SUPFAM" id="SSF50341">
    <property type="entry name" value="CheW-like"/>
    <property type="match status" value="2"/>
</dbReference>
<evidence type="ECO:0000256" key="1">
    <source>
        <dbReference type="ARBA" id="ARBA00000085"/>
    </source>
</evidence>
<dbReference type="AlphaFoldDB" id="A0AAU0UMM8"/>
<dbReference type="Gene3D" id="3.40.50.2300">
    <property type="match status" value="1"/>
</dbReference>
<comment type="catalytic activity">
    <reaction evidence="1">
        <text>ATP + protein L-histidine = ADP + protein N-phospho-L-histidine.</text>
        <dbReference type="EC" id="2.7.13.3"/>
    </reaction>
</comment>
<evidence type="ECO:0000256" key="3">
    <source>
        <dbReference type="ARBA" id="ARBA00018672"/>
    </source>
</evidence>
<dbReference type="Proteomes" id="UP001329915">
    <property type="component" value="Chromosome"/>
</dbReference>
<evidence type="ECO:0000256" key="7">
    <source>
        <dbReference type="ARBA" id="ARBA00022777"/>
    </source>
</evidence>
<protein>
    <recommendedName>
        <fullName evidence="3">Stage 0 sporulation protein A homolog</fullName>
        <ecNumber evidence="2">2.7.13.3</ecNumber>
    </recommendedName>
</protein>
<dbReference type="GO" id="GO:0006935">
    <property type="term" value="P:chemotaxis"/>
    <property type="evidence" value="ECO:0007669"/>
    <property type="project" value="UniProtKB-KW"/>
</dbReference>
<dbReference type="SUPFAM" id="SSF52172">
    <property type="entry name" value="CheY-like"/>
    <property type="match status" value="1"/>
</dbReference>
<dbReference type="InterPro" id="IPR003594">
    <property type="entry name" value="HATPase_dom"/>
</dbReference>
<dbReference type="InterPro" id="IPR011006">
    <property type="entry name" value="CheY-like_superfamily"/>
</dbReference>
<feature type="modified residue" description="4-aspartylphosphate" evidence="11">
    <location>
        <position position="907"/>
    </location>
</feature>
<dbReference type="InterPro" id="IPR004358">
    <property type="entry name" value="Sig_transdc_His_kin-like_C"/>
</dbReference>
<dbReference type="InterPro" id="IPR036641">
    <property type="entry name" value="HPT_dom_sf"/>
</dbReference>
<dbReference type="SUPFAM" id="SSF47384">
    <property type="entry name" value="Homodimeric domain of signal transducing histidine kinase"/>
    <property type="match status" value="1"/>
</dbReference>
<dbReference type="CDD" id="cd16916">
    <property type="entry name" value="HATPase_CheA-like"/>
    <property type="match status" value="1"/>
</dbReference>
<evidence type="ECO:0000313" key="16">
    <source>
        <dbReference type="EMBL" id="WRO21124.1"/>
    </source>
</evidence>
<feature type="domain" description="Histidine kinase" evidence="12">
    <location>
        <begin position="342"/>
        <end position="546"/>
    </location>
</feature>
<evidence type="ECO:0000256" key="11">
    <source>
        <dbReference type="PROSITE-ProRule" id="PRU00169"/>
    </source>
</evidence>
<dbReference type="SUPFAM" id="SSF55874">
    <property type="entry name" value="ATPase domain of HSP90 chaperone/DNA topoisomerase II/histidine kinase"/>
    <property type="match status" value="1"/>
</dbReference>
<dbReference type="PRINTS" id="PR00344">
    <property type="entry name" value="BCTRLSENSOR"/>
</dbReference>
<dbReference type="EMBL" id="CP121694">
    <property type="protein sequence ID" value="WRO21124.1"/>
    <property type="molecule type" value="Genomic_DNA"/>
</dbReference>
<dbReference type="InterPro" id="IPR002545">
    <property type="entry name" value="CheW-lke_dom"/>
</dbReference>
<dbReference type="InterPro" id="IPR036061">
    <property type="entry name" value="CheW-like_dom_sf"/>
</dbReference>
<proteinExistence type="predicted"/>
<dbReference type="PROSITE" id="PS50109">
    <property type="entry name" value="HIS_KIN"/>
    <property type="match status" value="1"/>
</dbReference>
<dbReference type="InterPro" id="IPR051315">
    <property type="entry name" value="Bact_Chemotaxis_CheA"/>
</dbReference>
<dbReference type="PANTHER" id="PTHR43395">
    <property type="entry name" value="SENSOR HISTIDINE KINASE CHEA"/>
    <property type="match status" value="1"/>
</dbReference>
<dbReference type="GO" id="GO:0000155">
    <property type="term" value="F:phosphorelay sensor kinase activity"/>
    <property type="evidence" value="ECO:0007669"/>
    <property type="project" value="InterPro"/>
</dbReference>
<dbReference type="InterPro" id="IPR005467">
    <property type="entry name" value="His_kinase_dom"/>
</dbReference>
<feature type="domain" description="HPt" evidence="15">
    <location>
        <begin position="1"/>
        <end position="103"/>
    </location>
</feature>
<dbReference type="Gene3D" id="2.30.30.40">
    <property type="entry name" value="SH3 Domains"/>
    <property type="match status" value="1"/>
</dbReference>
<evidence type="ECO:0000313" key="17">
    <source>
        <dbReference type="Proteomes" id="UP001329915"/>
    </source>
</evidence>
<dbReference type="SMART" id="SM00448">
    <property type="entry name" value="REC"/>
    <property type="match status" value="1"/>
</dbReference>
<dbReference type="Gene3D" id="1.10.287.560">
    <property type="entry name" value="Histidine kinase CheA-like, homodimeric domain"/>
    <property type="match status" value="1"/>
</dbReference>
<dbReference type="Pfam" id="PF02518">
    <property type="entry name" value="HATPase_c"/>
    <property type="match status" value="1"/>
</dbReference>
<dbReference type="PROSITE" id="PS50894">
    <property type="entry name" value="HPT"/>
    <property type="match status" value="1"/>
</dbReference>
<evidence type="ECO:0000259" key="15">
    <source>
        <dbReference type="PROSITE" id="PS50894"/>
    </source>
</evidence>
<dbReference type="Gene3D" id="2.40.50.180">
    <property type="entry name" value="CheA-289, Domain 4"/>
    <property type="match status" value="1"/>
</dbReference>
<feature type="domain" description="CheW-like" evidence="14">
    <location>
        <begin position="709"/>
        <end position="842"/>
    </location>
</feature>
<dbReference type="EC" id="2.7.13.3" evidence="2"/>
<dbReference type="PROSITE" id="PS50851">
    <property type="entry name" value="CHEW"/>
    <property type="match status" value="2"/>
</dbReference>
<evidence type="ECO:0000256" key="2">
    <source>
        <dbReference type="ARBA" id="ARBA00012438"/>
    </source>
</evidence>
<dbReference type="SMART" id="SM01231">
    <property type="entry name" value="H-kinase_dim"/>
    <property type="match status" value="1"/>
</dbReference>
<dbReference type="InterPro" id="IPR036097">
    <property type="entry name" value="HisK_dim/P_sf"/>
</dbReference>
<feature type="domain" description="Response regulatory" evidence="13">
    <location>
        <begin position="858"/>
        <end position="974"/>
    </location>
</feature>
<dbReference type="GO" id="GO:0005737">
    <property type="term" value="C:cytoplasm"/>
    <property type="evidence" value="ECO:0007669"/>
    <property type="project" value="InterPro"/>
</dbReference>
<evidence type="ECO:0000256" key="5">
    <source>
        <dbReference type="ARBA" id="ARBA00022553"/>
    </source>
</evidence>